<reference evidence="1 2" key="1">
    <citation type="journal article" date="2012" name="Science">
        <title>The Paleozoic origin of enzymatic lignin decomposition reconstructed from 31 fungal genomes.</title>
        <authorList>
            <person name="Floudas D."/>
            <person name="Binder M."/>
            <person name="Riley R."/>
            <person name="Barry K."/>
            <person name="Blanchette R.A."/>
            <person name="Henrissat B."/>
            <person name="Martinez A.T."/>
            <person name="Otillar R."/>
            <person name="Spatafora J.W."/>
            <person name="Yadav J.S."/>
            <person name="Aerts A."/>
            <person name="Benoit I."/>
            <person name="Boyd A."/>
            <person name="Carlson A."/>
            <person name="Copeland A."/>
            <person name="Coutinho P.M."/>
            <person name="de Vries R.P."/>
            <person name="Ferreira P."/>
            <person name="Findley K."/>
            <person name="Foster B."/>
            <person name="Gaskell J."/>
            <person name="Glotzer D."/>
            <person name="Gorecki P."/>
            <person name="Heitman J."/>
            <person name="Hesse C."/>
            <person name="Hori C."/>
            <person name="Igarashi K."/>
            <person name="Jurgens J.A."/>
            <person name="Kallen N."/>
            <person name="Kersten P."/>
            <person name="Kohler A."/>
            <person name="Kuees U."/>
            <person name="Kumar T.K.A."/>
            <person name="Kuo A."/>
            <person name="LaButti K."/>
            <person name="Larrondo L.F."/>
            <person name="Lindquist E."/>
            <person name="Ling A."/>
            <person name="Lombard V."/>
            <person name="Lucas S."/>
            <person name="Lundell T."/>
            <person name="Martin R."/>
            <person name="McLaughlin D.J."/>
            <person name="Morgenstern I."/>
            <person name="Morin E."/>
            <person name="Murat C."/>
            <person name="Nagy L.G."/>
            <person name="Nolan M."/>
            <person name="Ohm R.A."/>
            <person name="Patyshakuliyeva A."/>
            <person name="Rokas A."/>
            <person name="Ruiz-Duenas F.J."/>
            <person name="Sabat G."/>
            <person name="Salamov A."/>
            <person name="Samejima M."/>
            <person name="Schmutz J."/>
            <person name="Slot J.C."/>
            <person name="St John F."/>
            <person name="Stenlid J."/>
            <person name="Sun H."/>
            <person name="Sun S."/>
            <person name="Syed K."/>
            <person name="Tsang A."/>
            <person name="Wiebenga A."/>
            <person name="Young D."/>
            <person name="Pisabarro A."/>
            <person name="Eastwood D.C."/>
            <person name="Martin F."/>
            <person name="Cullen D."/>
            <person name="Grigoriev I.V."/>
            <person name="Hibbett D.S."/>
        </authorList>
    </citation>
    <scope>NUCLEOTIDE SEQUENCE</scope>
    <source>
        <strain evidence="2">FP-58527</strain>
    </source>
</reference>
<dbReference type="OrthoDB" id="2750359at2759"/>
<proteinExistence type="predicted"/>
<gene>
    <name evidence="1" type="ORF">FOMPIDRAFT_1123527</name>
</gene>
<dbReference type="EMBL" id="KE504152">
    <property type="protein sequence ID" value="EPT00054.1"/>
    <property type="molecule type" value="Genomic_DNA"/>
</dbReference>
<dbReference type="AlphaFoldDB" id="S8E9R5"/>
<evidence type="ECO:0000313" key="1">
    <source>
        <dbReference type="EMBL" id="EPT00054.1"/>
    </source>
</evidence>
<keyword evidence="2" id="KW-1185">Reference proteome</keyword>
<organism evidence="1 2">
    <name type="scientific">Fomitopsis schrenkii</name>
    <name type="common">Brown rot fungus</name>
    <dbReference type="NCBI Taxonomy" id="2126942"/>
    <lineage>
        <taxon>Eukaryota</taxon>
        <taxon>Fungi</taxon>
        <taxon>Dikarya</taxon>
        <taxon>Basidiomycota</taxon>
        <taxon>Agaricomycotina</taxon>
        <taxon>Agaricomycetes</taxon>
        <taxon>Polyporales</taxon>
        <taxon>Fomitopsis</taxon>
    </lineage>
</organism>
<feature type="non-terminal residue" evidence="1">
    <location>
        <position position="1"/>
    </location>
</feature>
<dbReference type="Proteomes" id="UP000015241">
    <property type="component" value="Unassembled WGS sequence"/>
</dbReference>
<dbReference type="HOGENOM" id="CLU_2928933_0_0_1"/>
<dbReference type="InParanoid" id="S8E9R5"/>
<sequence>SVEVASRICNVVAEALVLIATWRVTYNFRKVARLLDKEVSLSSLLLRDGASHIWFRYILKP</sequence>
<protein>
    <submittedName>
        <fullName evidence="1">Uncharacterized protein</fullName>
    </submittedName>
</protein>
<name>S8E9R5_FOMSC</name>
<evidence type="ECO:0000313" key="2">
    <source>
        <dbReference type="Proteomes" id="UP000015241"/>
    </source>
</evidence>
<accession>S8E9R5</accession>